<organism evidence="3 4">
    <name type="scientific">Hydrogenophaga electricum</name>
    <dbReference type="NCBI Taxonomy" id="1230953"/>
    <lineage>
        <taxon>Bacteria</taxon>
        <taxon>Pseudomonadati</taxon>
        <taxon>Pseudomonadota</taxon>
        <taxon>Betaproteobacteria</taxon>
        <taxon>Burkholderiales</taxon>
        <taxon>Comamonadaceae</taxon>
        <taxon>Hydrogenophaga</taxon>
    </lineage>
</organism>
<comment type="caution">
    <text evidence="3">The sequence shown here is derived from an EMBL/GenBank/DDBJ whole genome shotgun (WGS) entry which is preliminary data.</text>
</comment>
<evidence type="ECO:0000313" key="3">
    <source>
        <dbReference type="EMBL" id="GLS13023.1"/>
    </source>
</evidence>
<dbReference type="Proteomes" id="UP001156903">
    <property type="component" value="Unassembled WGS sequence"/>
</dbReference>
<sequence>MLYGDSVINPGNVVSTPIGGASDVGSSIRIQVNQPVNEPIVTVQVQAGCSSPFSRRYVLLADLVAESSSGALPVAPPVAAPIPAIGTPAAGNTAPATASGQGSGSVASATGATAARAPARATPRSVVRRPEQPAPAPRLQLEPVDLSLAIDRDPVLRLSLSLLSEPASSEEVRQAASQLWKAINAAPEDVLRDAQKLAVLEAESKGLREQEAQDKARIQALQAELDQSQWQRYAVWGLALLLLVALLLLAWLLRRRQTMVVREARKPDDKKPAPAKKKDKDKAWWAEAQAGDDISVAPAGAKVAPTLGAKVGGAGLDLDLDLGADDGYQSLTAQSAASWAPQDRKEFAPSMLAASRSVATEELFDVQQQADFFVSLGEHEQAIGVLRSHLIDSAEPSPLAYLDLFRLYHQLGRRVEYDRLREDFNQHFNADAPPFDQYAEENRGLETYEAAFSRIQALWPQPRVLDVIEQSIFRESEDGESEGEVFGLEAYRELLLLYAIAKDVAKREEVASVPGSDFQHTAIRPLKAGAATGGVSVNMGRETQPMDVVPPASPRLGLDVDLDELSENAAFEASLPEVSLPVEPTAKPPAPASHDPLPEGNLIDFEVLDFTPPESLDDKKA</sequence>
<keyword evidence="2" id="KW-1133">Transmembrane helix</keyword>
<feature type="region of interest" description="Disordered" evidence="1">
    <location>
        <begin position="576"/>
        <end position="621"/>
    </location>
</feature>
<proteinExistence type="predicted"/>
<dbReference type="EMBL" id="BSPB01000002">
    <property type="protein sequence ID" value="GLS13023.1"/>
    <property type="molecule type" value="Genomic_DNA"/>
</dbReference>
<gene>
    <name evidence="3" type="ORF">GCM10007935_04510</name>
</gene>
<evidence type="ECO:0000313" key="4">
    <source>
        <dbReference type="Proteomes" id="UP001156903"/>
    </source>
</evidence>
<evidence type="ECO:0000256" key="2">
    <source>
        <dbReference type="SAM" id="Phobius"/>
    </source>
</evidence>
<feature type="transmembrane region" description="Helical" evidence="2">
    <location>
        <begin position="233"/>
        <end position="253"/>
    </location>
</feature>
<keyword evidence="2" id="KW-0812">Transmembrane</keyword>
<accession>A0ABQ6BXV7</accession>
<keyword evidence="4" id="KW-1185">Reference proteome</keyword>
<reference evidence="4" key="1">
    <citation type="journal article" date="2019" name="Int. J. Syst. Evol. Microbiol.">
        <title>The Global Catalogue of Microorganisms (GCM) 10K type strain sequencing project: providing services to taxonomists for standard genome sequencing and annotation.</title>
        <authorList>
            <consortium name="The Broad Institute Genomics Platform"/>
            <consortium name="The Broad Institute Genome Sequencing Center for Infectious Disease"/>
            <person name="Wu L."/>
            <person name="Ma J."/>
        </authorList>
    </citation>
    <scope>NUCLEOTIDE SEQUENCE [LARGE SCALE GENOMIC DNA]</scope>
    <source>
        <strain evidence="4">NBRC 109341</strain>
    </source>
</reference>
<keyword evidence="2" id="KW-0472">Membrane</keyword>
<feature type="region of interest" description="Disordered" evidence="1">
    <location>
        <begin position="91"/>
        <end position="139"/>
    </location>
</feature>
<protein>
    <submittedName>
        <fullName evidence="3">Uncharacterized protein</fullName>
    </submittedName>
</protein>
<feature type="region of interest" description="Disordered" evidence="1">
    <location>
        <begin position="262"/>
        <end position="282"/>
    </location>
</feature>
<name>A0ABQ6BXV7_9BURK</name>
<feature type="compositionally biased region" description="Low complexity" evidence="1">
    <location>
        <begin position="91"/>
        <end position="125"/>
    </location>
</feature>
<evidence type="ECO:0000256" key="1">
    <source>
        <dbReference type="SAM" id="MobiDB-lite"/>
    </source>
</evidence>